<dbReference type="KEGG" id="lpan:LPMP_301930"/>
<feature type="compositionally biased region" description="Acidic residues" evidence="5">
    <location>
        <begin position="162"/>
        <end position="182"/>
    </location>
</feature>
<dbReference type="InterPro" id="IPR013087">
    <property type="entry name" value="Znf_C2H2_type"/>
</dbReference>
<keyword evidence="2" id="KW-0863">Zinc-finger</keyword>
<dbReference type="InterPro" id="IPR041661">
    <property type="entry name" value="ZN622/Rei1/Reh1_Znf-C2H2"/>
</dbReference>
<evidence type="ECO:0000256" key="2">
    <source>
        <dbReference type="ARBA" id="ARBA00022771"/>
    </source>
</evidence>
<accession>A0A088RW76</accession>
<dbReference type="PROSITE" id="PS00028">
    <property type="entry name" value="ZINC_FINGER_C2H2_1"/>
    <property type="match status" value="1"/>
</dbReference>
<dbReference type="SMART" id="SM00355">
    <property type="entry name" value="ZnF_C2H2"/>
    <property type="match status" value="3"/>
</dbReference>
<dbReference type="SUPFAM" id="SSF57667">
    <property type="entry name" value="beta-beta-alpha zinc fingers"/>
    <property type="match status" value="1"/>
</dbReference>
<keyword evidence="1" id="KW-0479">Metal-binding</keyword>
<dbReference type="PANTHER" id="PTHR13267">
    <property type="entry name" value="ZINC FINGER PROTEIN 277"/>
    <property type="match status" value="1"/>
</dbReference>
<feature type="domain" description="C2H2-type" evidence="6">
    <location>
        <begin position="25"/>
        <end position="47"/>
    </location>
</feature>
<reference evidence="7 8" key="1">
    <citation type="journal article" date="2015" name="Sci. Rep.">
        <title>The genome of Leishmania panamensis: insights into genomics of the L. (Viannia) subgenus.</title>
        <authorList>
            <person name="Llanes A."/>
            <person name="Restrepo C.M."/>
            <person name="Vecchio G.D."/>
            <person name="Anguizola F.J."/>
            <person name="Lleonart R."/>
        </authorList>
    </citation>
    <scope>NUCLEOTIDE SEQUENCE [LARGE SCALE GENOMIC DNA]</scope>
    <source>
        <strain evidence="7 8">MHOM/PA/94/PSC-1</strain>
    </source>
</reference>
<feature type="region of interest" description="Disordered" evidence="5">
    <location>
        <begin position="149"/>
        <end position="182"/>
    </location>
</feature>
<name>A0A088RW76_LEIPA</name>
<dbReference type="GeneID" id="22577246"/>
<keyword evidence="3" id="KW-0862">Zinc</keyword>
<comment type="similarity">
    <text evidence="4">Belongs to the ZNF277 family.</text>
</comment>
<dbReference type="RefSeq" id="XP_010701218.1">
    <property type="nucleotide sequence ID" value="XM_010702916.1"/>
</dbReference>
<dbReference type="VEuPathDB" id="TriTrypDB:LPMP_301930"/>
<gene>
    <name evidence="7" type="ORF">LPMP_301930</name>
</gene>
<sequence>MAEGLRESCKKILQRLRQQEVEEFCCILCGGRVRGQDALMQHLITEHDVHCLHFDNVVDLPRLLEHLSALLHNRGASPAQWVCPVCGEDTMSEKVEDLMSHMSLAGHRYWNPHTIPSMAQWYITGSSAPSGLADRTFAETPMLVTCTSSSTVPRGLSRDGAAEEEDPDSEWDDIEDEEVDEDEDWNLECVCLYCDYSGEDVLQHLKTNHDFDFRASVQRRPDLHDEYDLIRLVNMIRRAVCSDRCPYGDECDVDSKQYDRAALEEHLVMQKEHRLPQRVSTSDTDLIPVLPGDAFISMLVTSGEGFLQAELEDPDFPMVPTVQELAAAASRTPLKTR</sequence>
<proteinExistence type="inferred from homology"/>
<dbReference type="Pfam" id="PF12756">
    <property type="entry name" value="zf-C2H2_2"/>
    <property type="match status" value="2"/>
</dbReference>
<evidence type="ECO:0000256" key="4">
    <source>
        <dbReference type="ARBA" id="ARBA00034119"/>
    </source>
</evidence>
<evidence type="ECO:0000313" key="8">
    <source>
        <dbReference type="Proteomes" id="UP000063063"/>
    </source>
</evidence>
<dbReference type="eggNOG" id="KOG2482">
    <property type="taxonomic scope" value="Eukaryota"/>
</dbReference>
<organism evidence="7 8">
    <name type="scientific">Leishmania panamensis</name>
    <dbReference type="NCBI Taxonomy" id="5679"/>
    <lineage>
        <taxon>Eukaryota</taxon>
        <taxon>Discoba</taxon>
        <taxon>Euglenozoa</taxon>
        <taxon>Kinetoplastea</taxon>
        <taxon>Metakinetoplastina</taxon>
        <taxon>Trypanosomatida</taxon>
        <taxon>Trypanosomatidae</taxon>
        <taxon>Leishmaniinae</taxon>
        <taxon>Leishmania</taxon>
        <taxon>Leishmania guyanensis species complex</taxon>
    </lineage>
</organism>
<dbReference type="GO" id="GO:0008270">
    <property type="term" value="F:zinc ion binding"/>
    <property type="evidence" value="ECO:0007669"/>
    <property type="project" value="UniProtKB-KW"/>
</dbReference>
<dbReference type="EMBL" id="CP009399">
    <property type="protein sequence ID" value="AIO00418.1"/>
    <property type="molecule type" value="Genomic_DNA"/>
</dbReference>
<dbReference type="InterPro" id="IPR036236">
    <property type="entry name" value="Znf_C2H2_sf"/>
</dbReference>
<dbReference type="VEuPathDB" id="TriTrypDB:LPAL13_300023600"/>
<keyword evidence="8" id="KW-1185">Reference proteome</keyword>
<evidence type="ECO:0000256" key="5">
    <source>
        <dbReference type="SAM" id="MobiDB-lite"/>
    </source>
</evidence>
<dbReference type="Proteomes" id="UP000063063">
    <property type="component" value="Chromosome 30"/>
</dbReference>
<protein>
    <recommendedName>
        <fullName evidence="6">C2H2-type domain-containing protein</fullName>
    </recommendedName>
</protein>
<evidence type="ECO:0000259" key="6">
    <source>
        <dbReference type="PROSITE" id="PS00028"/>
    </source>
</evidence>
<dbReference type="AlphaFoldDB" id="A0A088RW76"/>
<dbReference type="InterPro" id="IPR040048">
    <property type="entry name" value="ZNF277"/>
</dbReference>
<dbReference type="PANTHER" id="PTHR13267:SF3">
    <property type="entry name" value="ZINC FINGER PROTEIN 277"/>
    <property type="match status" value="1"/>
</dbReference>
<evidence type="ECO:0000256" key="3">
    <source>
        <dbReference type="ARBA" id="ARBA00022833"/>
    </source>
</evidence>
<dbReference type="OrthoDB" id="278606at2759"/>
<evidence type="ECO:0000256" key="1">
    <source>
        <dbReference type="ARBA" id="ARBA00022723"/>
    </source>
</evidence>
<evidence type="ECO:0000313" key="7">
    <source>
        <dbReference type="EMBL" id="AIO00418.1"/>
    </source>
</evidence>